<dbReference type="OrthoDB" id="9815108at2"/>
<dbReference type="InterPro" id="IPR012341">
    <property type="entry name" value="6hp_glycosidase-like_sf"/>
</dbReference>
<protein>
    <recommendedName>
        <fullName evidence="2">alpha-L-rhamnosidase</fullName>
        <ecNumber evidence="2">3.2.1.40</ecNumber>
    </recommendedName>
</protein>
<name>A0A5R9L1D4_9BACT</name>
<dbReference type="RefSeq" id="WP_138363575.1">
    <property type="nucleotide sequence ID" value="NZ_VCEJ01000002.1"/>
</dbReference>
<dbReference type="InterPro" id="IPR008928">
    <property type="entry name" value="6-hairpin_glycosidase_sf"/>
</dbReference>
<dbReference type="Pfam" id="PF25788">
    <property type="entry name" value="Ig_Rha78A_N"/>
    <property type="match status" value="1"/>
</dbReference>
<dbReference type="PIRSF" id="PIRSF010631">
    <property type="entry name" value="A-rhamnsds"/>
    <property type="match status" value="1"/>
</dbReference>
<dbReference type="Pfam" id="PF17390">
    <property type="entry name" value="Bac_rhamnosid_C"/>
    <property type="match status" value="1"/>
</dbReference>
<dbReference type="Gene3D" id="2.60.120.260">
    <property type="entry name" value="Galactose-binding domain-like"/>
    <property type="match status" value="2"/>
</dbReference>
<dbReference type="InterPro" id="IPR035396">
    <property type="entry name" value="Bac_rhamnosid6H"/>
</dbReference>
<dbReference type="InterPro" id="IPR013783">
    <property type="entry name" value="Ig-like_fold"/>
</dbReference>
<evidence type="ECO:0000259" key="6">
    <source>
        <dbReference type="Pfam" id="PF17389"/>
    </source>
</evidence>
<feature type="domain" description="Alpha-L-rhamnosidase six-hairpin glycosidase" evidence="6">
    <location>
        <begin position="468"/>
        <end position="833"/>
    </location>
</feature>
<evidence type="ECO:0000259" key="5">
    <source>
        <dbReference type="Pfam" id="PF08531"/>
    </source>
</evidence>
<sequence length="951" mass="106023">MKLRSLFTFLWSATLILGTLNVFAKGLNPSYLRCEYKVDPVTDVSNPRLSWVLASDENNQVQTAYQILVSTSKESLTERDADLWNSGKVNGRDTYQIVYNGKPLKSRDLCYWKVRSWDKNGVAGPWSEAATWEMGLLSKTEWKGKWIGLDLDHLGKGKVYHLPPAPYLRKEIFIKKGLKKARLYITALGVYEMNVNGQKAGDARLTPGWTDYDKRVYYQTYNVTTSLKEGPNALAAQLSYGWYAGYLGYGLLVQNPVVRGFYGRVPTLKAQLEIQYADGTTETFSTDETWKASQGALLESDLLNGETYDARLEFKDWGKTGFNDKSWKNAEIFPDKGERKVQVYPGPPVKVTQELAVKSVTPRPDGTYIFDLAQNFAGVISLKVKGRAGDTIRLRYGEKLHPDGRLMTENLRMARATDTYILRGDAAGETWEPKFTFHGFQYVEIKGLKEAPSKDMLTGLVVGSDTPKVGSFETDNAMANQLYSNIDWTQRANYLEIPTDCPQRDERIAWTGDAQVYAKSATFNRDVASFFTKWIVDLNDGQYESGAYPLYAPRPNLRWHDTFSPGWMEAGIICPYQVYRAYADTRMIAEGWTYMVRFMDFLEKRSKGTHVFVENSFTDISPKGGFGDWLSFGKKTPPDLLASFYYCYCADLMTEMAGAIGNGKDKKRFTETAAAIRKAITEHYTDADGKFKCNAKAYGDGEGYVDGALGFTGHTQTVYANAIYMNIVKPADKTKAGNFLAALLKENGNKMSTGFLGAKPMLPALSATGHSDEAYHLFLSKEFPSWGFEVANGSTTIWERWDSFTKEDGFKYNAAMNSFSHYAFGAVCEWMFGNAAGIKSVKPGFAEFIIRPEIAPDGMGNDGVNELKASLQSMNGLIASEWSKKSGTLRMKVMVPVNTIANIYVPASNAGQVKLNNKTLATSKDVQVTGSEAGYVIVKAGSGTFEFVAEK</sequence>
<evidence type="ECO:0000256" key="3">
    <source>
        <dbReference type="ARBA" id="ARBA00022801"/>
    </source>
</evidence>
<dbReference type="SUPFAM" id="SSF48208">
    <property type="entry name" value="Six-hairpin glycosidases"/>
    <property type="match status" value="1"/>
</dbReference>
<dbReference type="Gene3D" id="2.60.420.10">
    <property type="entry name" value="Maltose phosphorylase, domain 3"/>
    <property type="match status" value="1"/>
</dbReference>
<evidence type="ECO:0000259" key="4">
    <source>
        <dbReference type="Pfam" id="PF05592"/>
    </source>
</evidence>
<evidence type="ECO:0000256" key="1">
    <source>
        <dbReference type="ARBA" id="ARBA00001445"/>
    </source>
</evidence>
<organism evidence="8 9">
    <name type="scientific">Dyadobacter luticola</name>
    <dbReference type="NCBI Taxonomy" id="1979387"/>
    <lineage>
        <taxon>Bacteria</taxon>
        <taxon>Pseudomonadati</taxon>
        <taxon>Bacteroidota</taxon>
        <taxon>Cytophagia</taxon>
        <taxon>Cytophagales</taxon>
        <taxon>Spirosomataceae</taxon>
        <taxon>Dyadobacter</taxon>
    </lineage>
</organism>
<feature type="domain" description="Bacterial alpha-L-rhamnosidase N-terminal" evidence="5">
    <location>
        <begin position="178"/>
        <end position="353"/>
    </location>
</feature>
<evidence type="ECO:0000313" key="9">
    <source>
        <dbReference type="Proteomes" id="UP000306402"/>
    </source>
</evidence>
<dbReference type="EC" id="3.2.1.40" evidence="2"/>
<dbReference type="InterPro" id="IPR016007">
    <property type="entry name" value="Alpha_rhamnosid"/>
</dbReference>
<comment type="caution">
    <text evidence="8">The sequence shown here is derived from an EMBL/GenBank/DDBJ whole genome shotgun (WGS) entry which is preliminary data.</text>
</comment>
<keyword evidence="9" id="KW-1185">Reference proteome</keyword>
<dbReference type="GO" id="GO:0030596">
    <property type="term" value="F:alpha-L-rhamnosidase activity"/>
    <property type="evidence" value="ECO:0007669"/>
    <property type="project" value="UniProtKB-EC"/>
</dbReference>
<dbReference type="Pfam" id="PF08531">
    <property type="entry name" value="Bac_rhamnosid_N"/>
    <property type="match status" value="1"/>
</dbReference>
<dbReference type="InterPro" id="IPR008902">
    <property type="entry name" value="Rhamnosid_concanavalin"/>
</dbReference>
<dbReference type="Gene3D" id="2.60.40.10">
    <property type="entry name" value="Immunoglobulins"/>
    <property type="match status" value="1"/>
</dbReference>
<dbReference type="InterPro" id="IPR013737">
    <property type="entry name" value="Bac_rhamnosid_N"/>
</dbReference>
<dbReference type="Pfam" id="PF17389">
    <property type="entry name" value="Bac_rhamnosid6H"/>
    <property type="match status" value="1"/>
</dbReference>
<dbReference type="InterPro" id="IPR035398">
    <property type="entry name" value="Bac_rhamnosid_C"/>
</dbReference>
<dbReference type="Proteomes" id="UP000306402">
    <property type="component" value="Unassembled WGS sequence"/>
</dbReference>
<evidence type="ECO:0000259" key="7">
    <source>
        <dbReference type="Pfam" id="PF17390"/>
    </source>
</evidence>
<feature type="domain" description="Alpha-L-rhamnosidase concanavalin-like" evidence="4">
    <location>
        <begin position="364"/>
        <end position="462"/>
    </location>
</feature>
<keyword evidence="3" id="KW-0378">Hydrolase</keyword>
<dbReference type="Pfam" id="PF05592">
    <property type="entry name" value="Bac_rhamnosid"/>
    <property type="match status" value="1"/>
</dbReference>
<gene>
    <name evidence="8" type="ORF">FEN17_01635</name>
</gene>
<feature type="domain" description="Alpha-L-rhamnosidase C-terminal" evidence="7">
    <location>
        <begin position="837"/>
        <end position="916"/>
    </location>
</feature>
<dbReference type="Gene3D" id="1.50.10.10">
    <property type="match status" value="1"/>
</dbReference>
<dbReference type="PANTHER" id="PTHR33307:SF6">
    <property type="entry name" value="ALPHA-RHAMNOSIDASE (EUROFUNG)-RELATED"/>
    <property type="match status" value="1"/>
</dbReference>
<dbReference type="PANTHER" id="PTHR33307">
    <property type="entry name" value="ALPHA-RHAMNOSIDASE (EUROFUNG)"/>
    <property type="match status" value="1"/>
</dbReference>
<comment type="catalytic activity">
    <reaction evidence="1">
        <text>Hydrolysis of terminal non-reducing alpha-L-rhamnose residues in alpha-L-rhamnosides.</text>
        <dbReference type="EC" id="3.2.1.40"/>
    </reaction>
</comment>
<dbReference type="AlphaFoldDB" id="A0A5R9L1D4"/>
<evidence type="ECO:0000313" key="8">
    <source>
        <dbReference type="EMBL" id="TLV02366.1"/>
    </source>
</evidence>
<evidence type="ECO:0000256" key="2">
    <source>
        <dbReference type="ARBA" id="ARBA00012652"/>
    </source>
</evidence>
<dbReference type="GO" id="GO:0005975">
    <property type="term" value="P:carbohydrate metabolic process"/>
    <property type="evidence" value="ECO:0007669"/>
    <property type="project" value="InterPro"/>
</dbReference>
<accession>A0A5R9L1D4</accession>
<reference evidence="8 9" key="1">
    <citation type="submission" date="2019-05" db="EMBL/GenBank/DDBJ databases">
        <authorList>
            <person name="Qu J.-H."/>
        </authorList>
    </citation>
    <scope>NUCLEOTIDE SEQUENCE [LARGE SCALE GENOMIC DNA]</scope>
    <source>
        <strain evidence="8 9">T17</strain>
    </source>
</reference>
<dbReference type="EMBL" id="VCEJ01000002">
    <property type="protein sequence ID" value="TLV02366.1"/>
    <property type="molecule type" value="Genomic_DNA"/>
</dbReference>
<proteinExistence type="predicted"/>